<proteinExistence type="predicted"/>
<protein>
    <submittedName>
        <fullName evidence="1">Uncharacterized protein</fullName>
    </submittedName>
</protein>
<evidence type="ECO:0000313" key="1">
    <source>
        <dbReference type="EMBL" id="TNN43755.1"/>
    </source>
</evidence>
<keyword evidence="2" id="KW-1185">Reference proteome</keyword>
<dbReference type="Proteomes" id="UP000314294">
    <property type="component" value="Unassembled WGS sequence"/>
</dbReference>
<evidence type="ECO:0000313" key="2">
    <source>
        <dbReference type="Proteomes" id="UP000314294"/>
    </source>
</evidence>
<dbReference type="AlphaFoldDB" id="A0A4Z2FS57"/>
<gene>
    <name evidence="1" type="ORF">EYF80_046064</name>
</gene>
<sequence length="129" mass="14125">MLVSVRPCVFVPEADHVAEFMNHNAKLITVLSDGDGLRAATSPPHVGATPAGGGDVQLRANDDSLPLVKISMKSQGIFVVDYITAVGQMSVHRLPISRQREAQAAQQEHTCWSDFHQAACEYYRTIYES</sequence>
<organism evidence="1 2">
    <name type="scientific">Liparis tanakae</name>
    <name type="common">Tanaka's snailfish</name>
    <dbReference type="NCBI Taxonomy" id="230148"/>
    <lineage>
        <taxon>Eukaryota</taxon>
        <taxon>Metazoa</taxon>
        <taxon>Chordata</taxon>
        <taxon>Craniata</taxon>
        <taxon>Vertebrata</taxon>
        <taxon>Euteleostomi</taxon>
        <taxon>Actinopterygii</taxon>
        <taxon>Neopterygii</taxon>
        <taxon>Teleostei</taxon>
        <taxon>Neoteleostei</taxon>
        <taxon>Acanthomorphata</taxon>
        <taxon>Eupercaria</taxon>
        <taxon>Perciformes</taxon>
        <taxon>Cottioidei</taxon>
        <taxon>Cottales</taxon>
        <taxon>Liparidae</taxon>
        <taxon>Liparis</taxon>
    </lineage>
</organism>
<comment type="caution">
    <text evidence="1">The sequence shown here is derived from an EMBL/GenBank/DDBJ whole genome shotgun (WGS) entry which is preliminary data.</text>
</comment>
<dbReference type="EMBL" id="SRLO01000947">
    <property type="protein sequence ID" value="TNN43755.1"/>
    <property type="molecule type" value="Genomic_DNA"/>
</dbReference>
<name>A0A4Z2FS57_9TELE</name>
<reference evidence="1 2" key="1">
    <citation type="submission" date="2019-03" db="EMBL/GenBank/DDBJ databases">
        <title>First draft genome of Liparis tanakae, snailfish: a comprehensive survey of snailfish specific genes.</title>
        <authorList>
            <person name="Kim W."/>
            <person name="Song I."/>
            <person name="Jeong J.-H."/>
            <person name="Kim D."/>
            <person name="Kim S."/>
            <person name="Ryu S."/>
            <person name="Song J.Y."/>
            <person name="Lee S.K."/>
        </authorList>
    </citation>
    <scope>NUCLEOTIDE SEQUENCE [LARGE SCALE GENOMIC DNA]</scope>
    <source>
        <tissue evidence="1">Muscle</tissue>
    </source>
</reference>
<accession>A0A4Z2FS57</accession>